<dbReference type="GO" id="GO:0006351">
    <property type="term" value="P:DNA-templated transcription"/>
    <property type="evidence" value="ECO:0007669"/>
    <property type="project" value="InterPro"/>
</dbReference>
<comment type="subcellular location">
    <subcellularLocation>
        <location evidence="1">Nucleus</location>
    </subcellularLocation>
</comment>
<evidence type="ECO:0000256" key="6">
    <source>
        <dbReference type="ARBA" id="ARBA00023242"/>
    </source>
</evidence>
<evidence type="ECO:0000256" key="1">
    <source>
        <dbReference type="ARBA" id="ARBA00004123"/>
    </source>
</evidence>
<keyword evidence="3 8" id="KW-0238">DNA-binding</keyword>
<keyword evidence="6" id="KW-0539">Nucleus</keyword>
<evidence type="ECO:0000256" key="4">
    <source>
        <dbReference type="ARBA" id="ARBA00023159"/>
    </source>
</evidence>
<evidence type="ECO:0000256" key="2">
    <source>
        <dbReference type="ARBA" id="ARBA00023015"/>
    </source>
</evidence>
<evidence type="ECO:0000259" key="7">
    <source>
        <dbReference type="PROSITE" id="PS51806"/>
    </source>
</evidence>
<proteinExistence type="predicted"/>
<dbReference type="Gramene" id="PHT68510">
    <property type="protein sequence ID" value="PHT68510"/>
    <property type="gene ID" value="T459_27997"/>
</dbReference>
<reference evidence="8 9" key="2">
    <citation type="journal article" date="2017" name="Genome Biol.">
        <title>New reference genome sequences of hot pepper reveal the massive evolution of plant disease-resistance genes by retroduplication.</title>
        <authorList>
            <person name="Kim S."/>
            <person name="Park J."/>
            <person name="Yeom S.I."/>
            <person name="Kim Y.M."/>
            <person name="Seo E."/>
            <person name="Kim K.T."/>
            <person name="Kim M.S."/>
            <person name="Lee J.M."/>
            <person name="Cheong K."/>
            <person name="Shin H.S."/>
            <person name="Kim S.B."/>
            <person name="Han K."/>
            <person name="Lee J."/>
            <person name="Park M."/>
            <person name="Lee H.A."/>
            <person name="Lee H.Y."/>
            <person name="Lee Y."/>
            <person name="Oh S."/>
            <person name="Lee J.H."/>
            <person name="Choi E."/>
            <person name="Choi E."/>
            <person name="Lee S.E."/>
            <person name="Jeon J."/>
            <person name="Kim H."/>
            <person name="Choi G."/>
            <person name="Song H."/>
            <person name="Lee J."/>
            <person name="Lee S.C."/>
            <person name="Kwon J.K."/>
            <person name="Lee H.Y."/>
            <person name="Koo N."/>
            <person name="Hong Y."/>
            <person name="Kim R.W."/>
            <person name="Kang W.H."/>
            <person name="Huh J.H."/>
            <person name="Kang B.C."/>
            <person name="Yang T.J."/>
            <person name="Lee Y.H."/>
            <person name="Bennetzen J.L."/>
            <person name="Choi D."/>
        </authorList>
    </citation>
    <scope>NUCLEOTIDE SEQUENCE [LARGE SCALE GENOMIC DNA]</scope>
    <source>
        <strain evidence="9">cv. CM334</strain>
    </source>
</reference>
<reference evidence="8 9" key="1">
    <citation type="journal article" date="2014" name="Nat. Genet.">
        <title>Genome sequence of the hot pepper provides insights into the evolution of pungency in Capsicum species.</title>
        <authorList>
            <person name="Kim S."/>
            <person name="Park M."/>
            <person name="Yeom S.I."/>
            <person name="Kim Y.M."/>
            <person name="Lee J.M."/>
            <person name="Lee H.A."/>
            <person name="Seo E."/>
            <person name="Choi J."/>
            <person name="Cheong K."/>
            <person name="Kim K.T."/>
            <person name="Jung K."/>
            <person name="Lee G.W."/>
            <person name="Oh S.K."/>
            <person name="Bae C."/>
            <person name="Kim S.B."/>
            <person name="Lee H.Y."/>
            <person name="Kim S.Y."/>
            <person name="Kim M.S."/>
            <person name="Kang B.C."/>
            <person name="Jo Y.D."/>
            <person name="Yang H.B."/>
            <person name="Jeong H.J."/>
            <person name="Kang W.H."/>
            <person name="Kwon J.K."/>
            <person name="Shin C."/>
            <person name="Lim J.Y."/>
            <person name="Park J.H."/>
            <person name="Huh J.H."/>
            <person name="Kim J.S."/>
            <person name="Kim B.D."/>
            <person name="Cohen O."/>
            <person name="Paran I."/>
            <person name="Suh M.C."/>
            <person name="Lee S.B."/>
            <person name="Kim Y.K."/>
            <person name="Shin Y."/>
            <person name="Noh S.J."/>
            <person name="Park J."/>
            <person name="Seo Y.S."/>
            <person name="Kwon S.Y."/>
            <person name="Kim H.A."/>
            <person name="Park J.M."/>
            <person name="Kim H.J."/>
            <person name="Choi S.B."/>
            <person name="Bosland P.W."/>
            <person name="Reeves G."/>
            <person name="Jo S.H."/>
            <person name="Lee B.W."/>
            <person name="Cho H.T."/>
            <person name="Choi H.S."/>
            <person name="Lee M.S."/>
            <person name="Yu Y."/>
            <person name="Do Choi Y."/>
            <person name="Park B.S."/>
            <person name="van Deynze A."/>
            <person name="Ashrafi H."/>
            <person name="Hill T."/>
            <person name="Kim W.T."/>
            <person name="Pai H.S."/>
            <person name="Ahn H.K."/>
            <person name="Yeam I."/>
            <person name="Giovannoni J.J."/>
            <person name="Rose J.K."/>
            <person name="Sorensen I."/>
            <person name="Lee S.J."/>
            <person name="Kim R.W."/>
            <person name="Choi I.Y."/>
            <person name="Choi B.S."/>
            <person name="Lim J.S."/>
            <person name="Lee Y.H."/>
            <person name="Choi D."/>
        </authorList>
    </citation>
    <scope>NUCLEOTIDE SEQUENCE [LARGE SCALE GENOMIC DNA]</scope>
    <source>
        <strain evidence="9">cv. CM334</strain>
    </source>
</reference>
<keyword evidence="9" id="KW-1185">Reference proteome</keyword>
<keyword evidence="5" id="KW-0804">Transcription</keyword>
<accession>A0A2G2YFK8</accession>
<organism evidence="8 9">
    <name type="scientific">Capsicum annuum</name>
    <name type="common">Capsicum pepper</name>
    <dbReference type="NCBI Taxonomy" id="4072"/>
    <lineage>
        <taxon>Eukaryota</taxon>
        <taxon>Viridiplantae</taxon>
        <taxon>Streptophyta</taxon>
        <taxon>Embryophyta</taxon>
        <taxon>Tracheophyta</taxon>
        <taxon>Spermatophyta</taxon>
        <taxon>Magnoliopsida</taxon>
        <taxon>eudicotyledons</taxon>
        <taxon>Gunneridae</taxon>
        <taxon>Pentapetalae</taxon>
        <taxon>asterids</taxon>
        <taxon>lamiids</taxon>
        <taxon>Solanales</taxon>
        <taxon>Solanaceae</taxon>
        <taxon>Solanoideae</taxon>
        <taxon>Capsiceae</taxon>
        <taxon>Capsicum</taxon>
    </lineage>
</organism>
<gene>
    <name evidence="8" type="ORF">T459_27997</name>
</gene>
<dbReference type="EMBL" id="AYRZ02000011">
    <property type="protein sequence ID" value="PHT68510.1"/>
    <property type="molecule type" value="Genomic_DNA"/>
</dbReference>
<dbReference type="Proteomes" id="UP000222542">
    <property type="component" value="Unassembled WGS sequence"/>
</dbReference>
<name>A0A2G2YFK8_CAPAN</name>
<dbReference type="AlphaFoldDB" id="A0A2G2YFK8"/>
<evidence type="ECO:0000313" key="9">
    <source>
        <dbReference type="Proteomes" id="UP000222542"/>
    </source>
</evidence>
<dbReference type="PANTHER" id="PTHR45693:SF69">
    <property type="entry name" value="BZIP TRANSCRIPTION FACTOR"/>
    <property type="match status" value="1"/>
</dbReference>
<keyword evidence="4" id="KW-0010">Activator</keyword>
<dbReference type="PANTHER" id="PTHR45693">
    <property type="entry name" value="TRANSCRIPTION FACTOR TGA9"/>
    <property type="match status" value="1"/>
</dbReference>
<evidence type="ECO:0000256" key="5">
    <source>
        <dbReference type="ARBA" id="ARBA00023163"/>
    </source>
</evidence>
<sequence length="245" mass="27220">MSQLKALGINNILGFDWQASPSAESMIRALEVLYSLGVLDDDGKHEVLYSLGVLDDDAKLTSPTGFKMLKFHCAFSHNGMYKIVRTSQEVYIHPSSVLFSGSKARCAKKIHVYRVKCIIRKQSMSEIVASYCSMQSSRKVEGALSQGMEQLQQSLAETLANRSPATDGASGDVANYMGQVAMSIGKHDTLDGFLHQADKLRQQTFQQMNHNLTTRQSARSLLVTNKYFSSLRALSSLLFSRPREQ</sequence>
<comment type="caution">
    <text evidence="8">The sequence shown here is derived from an EMBL/GenBank/DDBJ whole genome shotgun (WGS) entry which is preliminary data.</text>
</comment>
<evidence type="ECO:0000256" key="3">
    <source>
        <dbReference type="ARBA" id="ARBA00023125"/>
    </source>
</evidence>
<dbReference type="Gene3D" id="1.10.10.2130">
    <property type="entry name" value="DEAH helicase family, winged-helix domain"/>
    <property type="match status" value="1"/>
</dbReference>
<keyword evidence="2" id="KW-0805">Transcription regulation</keyword>
<evidence type="ECO:0000313" key="8">
    <source>
        <dbReference type="EMBL" id="PHT68510.1"/>
    </source>
</evidence>
<dbReference type="GO" id="GO:0005634">
    <property type="term" value="C:nucleus"/>
    <property type="evidence" value="ECO:0007669"/>
    <property type="project" value="UniProtKB-SubCell"/>
</dbReference>
<dbReference type="InterPro" id="IPR025422">
    <property type="entry name" value="TGA_domain"/>
</dbReference>
<dbReference type="InterPro" id="IPR042035">
    <property type="entry name" value="DEAH_win-hel_dom"/>
</dbReference>
<dbReference type="STRING" id="4072.A0A2G2YFK8"/>
<dbReference type="GO" id="GO:0043565">
    <property type="term" value="F:sequence-specific DNA binding"/>
    <property type="evidence" value="ECO:0007669"/>
    <property type="project" value="InterPro"/>
</dbReference>
<feature type="domain" description="DOG1" evidence="7">
    <location>
        <begin position="1"/>
        <end position="241"/>
    </location>
</feature>
<dbReference type="PROSITE" id="PS51806">
    <property type="entry name" value="DOG1"/>
    <property type="match status" value="1"/>
</dbReference>
<protein>
    <submittedName>
        <fullName evidence="8">TGACG-sequence-specific DNA-binding protein TGA-2.1</fullName>
    </submittedName>
</protein>